<comment type="caution">
    <text evidence="2">The sequence shown here is derived from an EMBL/GenBank/DDBJ whole genome shotgun (WGS) entry which is preliminary data.</text>
</comment>
<dbReference type="InterPro" id="IPR021027">
    <property type="entry name" value="Transposase_put_HTH"/>
</dbReference>
<name>A0ABU5TX73_9CYAN</name>
<evidence type="ECO:0000259" key="1">
    <source>
        <dbReference type="Pfam" id="PF12323"/>
    </source>
</evidence>
<keyword evidence="3" id="KW-1185">Reference proteome</keyword>
<protein>
    <submittedName>
        <fullName evidence="2">Helix-turn-helix domain-containing protein</fullName>
    </submittedName>
</protein>
<evidence type="ECO:0000313" key="3">
    <source>
        <dbReference type="Proteomes" id="UP001301728"/>
    </source>
</evidence>
<gene>
    <name evidence="2" type="ORF">VB854_10170</name>
</gene>
<sequence>MSRWLDMLRLQYNWMLAERFQWWEENRSPVNACPLVCYLPELKDQPDYYSQKRSLVSLKQDRPWYKDIPLTSASGHGKASQAGI</sequence>
<reference evidence="2 3" key="1">
    <citation type="submission" date="2023-12" db="EMBL/GenBank/DDBJ databases">
        <title>Baltic Sea Cyanobacteria.</title>
        <authorList>
            <person name="Delbaje E."/>
            <person name="Fewer D.P."/>
            <person name="Shishido T.K."/>
        </authorList>
    </citation>
    <scope>NUCLEOTIDE SEQUENCE [LARGE SCALE GENOMIC DNA]</scope>
    <source>
        <strain evidence="2 3">CCNP 1315</strain>
    </source>
</reference>
<feature type="domain" description="Transposase putative helix-turn-helix" evidence="1">
    <location>
        <begin position="1"/>
        <end position="27"/>
    </location>
</feature>
<organism evidence="2 3">
    <name type="scientific">Limnoraphis robusta CCNP1315</name>
    <dbReference type="NCBI Taxonomy" id="3110306"/>
    <lineage>
        <taxon>Bacteria</taxon>
        <taxon>Bacillati</taxon>
        <taxon>Cyanobacteriota</taxon>
        <taxon>Cyanophyceae</taxon>
        <taxon>Oscillatoriophycideae</taxon>
        <taxon>Oscillatoriales</taxon>
        <taxon>Sirenicapillariaceae</taxon>
        <taxon>Limnoraphis</taxon>
    </lineage>
</organism>
<evidence type="ECO:0000313" key="2">
    <source>
        <dbReference type="EMBL" id="MEA5519315.1"/>
    </source>
</evidence>
<dbReference type="RefSeq" id="WP_323222783.1">
    <property type="nucleotide sequence ID" value="NZ_JAYGHT010000027.1"/>
</dbReference>
<proteinExistence type="predicted"/>
<dbReference type="EMBL" id="JAYGHT010000027">
    <property type="protein sequence ID" value="MEA5519315.1"/>
    <property type="molecule type" value="Genomic_DNA"/>
</dbReference>
<dbReference type="Pfam" id="PF12323">
    <property type="entry name" value="HTH_OrfB_IS605"/>
    <property type="match status" value="1"/>
</dbReference>
<dbReference type="Proteomes" id="UP001301728">
    <property type="component" value="Unassembled WGS sequence"/>
</dbReference>
<accession>A0ABU5TX73</accession>